<comment type="caution">
    <text evidence="1">The sequence shown here is derived from an EMBL/GenBank/DDBJ whole genome shotgun (WGS) entry which is preliminary data.</text>
</comment>
<reference evidence="1 2" key="1">
    <citation type="submission" date="2023-03" db="EMBL/GenBank/DDBJ databases">
        <title>YIM 133296 draft genome.</title>
        <authorList>
            <person name="Xiong L."/>
        </authorList>
    </citation>
    <scope>NUCLEOTIDE SEQUENCE [LARGE SCALE GENOMIC DNA]</scope>
    <source>
        <strain evidence="1 2">YIM 133296</strain>
    </source>
</reference>
<proteinExistence type="predicted"/>
<accession>A0ABT6C929</accession>
<dbReference type="Proteomes" id="UP001528912">
    <property type="component" value="Unassembled WGS sequence"/>
</dbReference>
<dbReference type="InterPro" id="IPR011200">
    <property type="entry name" value="UCP012608"/>
</dbReference>
<dbReference type="RefSeq" id="WP_277192740.1">
    <property type="nucleotide sequence ID" value="NZ_JAROAV010000033.1"/>
</dbReference>
<organism evidence="1 2">
    <name type="scientific">Luteipulveratus flavus</name>
    <dbReference type="NCBI Taxonomy" id="3031728"/>
    <lineage>
        <taxon>Bacteria</taxon>
        <taxon>Bacillati</taxon>
        <taxon>Actinomycetota</taxon>
        <taxon>Actinomycetes</taxon>
        <taxon>Micrococcales</taxon>
        <taxon>Dermacoccaceae</taxon>
        <taxon>Luteipulveratus</taxon>
    </lineage>
</organism>
<dbReference type="EMBL" id="JAROAV010000033">
    <property type="protein sequence ID" value="MDF8265424.1"/>
    <property type="molecule type" value="Genomic_DNA"/>
</dbReference>
<gene>
    <name evidence="1" type="ORF">P4R38_14340</name>
</gene>
<keyword evidence="2" id="KW-1185">Reference proteome</keyword>
<dbReference type="Pfam" id="PF10094">
    <property type="entry name" value="DUF2332"/>
    <property type="match status" value="1"/>
</dbReference>
<evidence type="ECO:0000313" key="2">
    <source>
        <dbReference type="Proteomes" id="UP001528912"/>
    </source>
</evidence>
<name>A0ABT6C929_9MICO</name>
<protein>
    <submittedName>
        <fullName evidence="1">DUF2332 domain-containing protein</fullName>
    </submittedName>
</protein>
<sequence>MPAYGDAVALRDVQEHFRQFADAYPELSLYSRLARAVADDDETASLLMDAAPGQRRPVLWLAALHDLVLREPDLPIARWYPSVTGSHERVEGDPWPKVRRTVLDHADELGEVMRTRSTQTNEVNRSVYVAALLSAAAADLSRTPVVLLELGASAGLLLQVDRYRTDIGDTTLGDPDSAVHCRGQLRAPAAVPMTVPRIAGRAGLDRSPVDLADQDRVRWLEACLWPEVEGRVERFRAAVRVAREHPVDVVRGDIVDDLPAVAEQALASAFAGAHLVVLTSWALTYVEPHRRVEVAASLESVAADGVPVTWATAEPPGCVPGIPDEHVRDGGVTSLGLRRWRGGHEASPALVGTAHPHGAWIAPA</sequence>
<evidence type="ECO:0000313" key="1">
    <source>
        <dbReference type="EMBL" id="MDF8265424.1"/>
    </source>
</evidence>